<dbReference type="SUPFAM" id="SSF49785">
    <property type="entry name" value="Galactose-binding domain-like"/>
    <property type="match status" value="1"/>
</dbReference>
<gene>
    <name evidence="2" type="ORF">THAOC_15254</name>
</gene>
<evidence type="ECO:0000313" key="3">
    <source>
        <dbReference type="Proteomes" id="UP000266841"/>
    </source>
</evidence>
<evidence type="ECO:0000256" key="1">
    <source>
        <dbReference type="SAM" id="MobiDB-lite"/>
    </source>
</evidence>
<dbReference type="InterPro" id="IPR008979">
    <property type="entry name" value="Galactose-bd-like_sf"/>
</dbReference>
<sequence>MYAVKLPKFAFVRDKLLIYELEYSNWLSYNYADPTNSGVDALNSRATLPAPLYLEDYFGESPLATSQGPNFKRDPDEESVQAQLYNGMIELHLRIGADFGCIAGSFYFGLNPTPSDSGGRFSVRAYSDSDGLDEDGQAINHGLAQFDYNGGALIPQNLLPNSVWKNPASTSFITGATWIDGQMNIHHSMKISSPLLNFVPPVSSLVQEEEDVISSLCPPDLVRNLIGDAHILEVSSEYSLAYSAKNVIDGDASTEWATQGDGDTAYITFELRSEANVVSVGFHSRTMGSSAQIYVYLVEVGDFVTDCSLPDANRSYTCKIGDRIGSRVKFQAMLTSGGNVGASDISINGCLSDEIITRPFAPPSPPPTYVPTVSCDRDEKAVITSRCTVDSDCLVKVRSHLPFCPETGLPLCSCYASSSRDPFDECEGQYGDLCREVKCANSCENLKAVCYQPNESSFPRCEVQYSSDSELNSIAEYQQVYDETLPVANNSTSLHFNATSESVAGYGSDAGYGASTEMTLPDGQSLDETGQTSKLNTNDTAEYIPTCESDEDCLAAIRTLVPEDSSLYGIGICDCYALSRINPLDECEGKEDCVGVQSCGICVEVKSVCSTGRCILVQDEVEDATPSPTIDYDIASGAFGLMSDSVLVTAALLLMNLL</sequence>
<dbReference type="Gene3D" id="2.60.120.260">
    <property type="entry name" value="Galactose-binding domain-like"/>
    <property type="match status" value="1"/>
</dbReference>
<keyword evidence="3" id="KW-1185">Reference proteome</keyword>
<accession>K0SF98</accession>
<feature type="region of interest" description="Disordered" evidence="1">
    <location>
        <begin position="517"/>
        <end position="537"/>
    </location>
</feature>
<protein>
    <recommendedName>
        <fullName evidence="4">F5/8 type C domain-containing protein</fullName>
    </recommendedName>
</protein>
<dbReference type="AlphaFoldDB" id="K0SF98"/>
<dbReference type="Proteomes" id="UP000266841">
    <property type="component" value="Unassembled WGS sequence"/>
</dbReference>
<organism evidence="2 3">
    <name type="scientific">Thalassiosira oceanica</name>
    <name type="common">Marine diatom</name>
    <dbReference type="NCBI Taxonomy" id="159749"/>
    <lineage>
        <taxon>Eukaryota</taxon>
        <taxon>Sar</taxon>
        <taxon>Stramenopiles</taxon>
        <taxon>Ochrophyta</taxon>
        <taxon>Bacillariophyta</taxon>
        <taxon>Coscinodiscophyceae</taxon>
        <taxon>Thalassiosirophycidae</taxon>
        <taxon>Thalassiosirales</taxon>
        <taxon>Thalassiosiraceae</taxon>
        <taxon>Thalassiosira</taxon>
    </lineage>
</organism>
<reference evidence="2 3" key="1">
    <citation type="journal article" date="2012" name="Genome Biol.">
        <title>Genome and low-iron response of an oceanic diatom adapted to chronic iron limitation.</title>
        <authorList>
            <person name="Lommer M."/>
            <person name="Specht M."/>
            <person name="Roy A.S."/>
            <person name="Kraemer L."/>
            <person name="Andreson R."/>
            <person name="Gutowska M.A."/>
            <person name="Wolf J."/>
            <person name="Bergner S.V."/>
            <person name="Schilhabel M.B."/>
            <person name="Klostermeier U.C."/>
            <person name="Beiko R.G."/>
            <person name="Rosenstiel P."/>
            <person name="Hippler M."/>
            <person name="Laroche J."/>
        </authorList>
    </citation>
    <scope>NUCLEOTIDE SEQUENCE [LARGE SCALE GENOMIC DNA]</scope>
    <source>
        <strain evidence="2 3">CCMP1005</strain>
    </source>
</reference>
<comment type="caution">
    <text evidence="2">The sequence shown here is derived from an EMBL/GenBank/DDBJ whole genome shotgun (WGS) entry which is preliminary data.</text>
</comment>
<dbReference type="eggNOG" id="ENOG502T8EK">
    <property type="taxonomic scope" value="Eukaryota"/>
</dbReference>
<evidence type="ECO:0000313" key="2">
    <source>
        <dbReference type="EMBL" id="EJK64050.1"/>
    </source>
</evidence>
<dbReference type="OrthoDB" id="56738at2759"/>
<feature type="compositionally biased region" description="Polar residues" evidence="1">
    <location>
        <begin position="526"/>
        <end position="537"/>
    </location>
</feature>
<name>K0SF98_THAOC</name>
<evidence type="ECO:0008006" key="4">
    <source>
        <dbReference type="Google" id="ProtNLM"/>
    </source>
</evidence>
<dbReference type="EMBL" id="AGNL01017701">
    <property type="protein sequence ID" value="EJK64050.1"/>
    <property type="molecule type" value="Genomic_DNA"/>
</dbReference>
<proteinExistence type="predicted"/>